<evidence type="ECO:0000256" key="1">
    <source>
        <dbReference type="SAM" id="Phobius"/>
    </source>
</evidence>
<keyword evidence="3" id="KW-1185">Reference proteome</keyword>
<organism evidence="2 3">
    <name type="scientific">Nitrospira japonica</name>
    <dbReference type="NCBI Taxonomy" id="1325564"/>
    <lineage>
        <taxon>Bacteria</taxon>
        <taxon>Pseudomonadati</taxon>
        <taxon>Nitrospirota</taxon>
        <taxon>Nitrospiria</taxon>
        <taxon>Nitrospirales</taxon>
        <taxon>Nitrospiraceae</taxon>
        <taxon>Nitrospira</taxon>
    </lineage>
</organism>
<feature type="transmembrane region" description="Helical" evidence="1">
    <location>
        <begin position="188"/>
        <end position="212"/>
    </location>
</feature>
<proteinExistence type="predicted"/>
<keyword evidence="1" id="KW-0812">Transmembrane</keyword>
<feature type="transmembrane region" description="Helical" evidence="1">
    <location>
        <begin position="74"/>
        <end position="93"/>
    </location>
</feature>
<feature type="transmembrane region" description="Helical" evidence="1">
    <location>
        <begin position="335"/>
        <end position="355"/>
    </location>
</feature>
<dbReference type="Gene3D" id="1.10.1760.20">
    <property type="match status" value="1"/>
</dbReference>
<reference evidence="2 3" key="1">
    <citation type="submission" date="2017-03" db="EMBL/GenBank/DDBJ databases">
        <authorList>
            <person name="Afonso C.L."/>
            <person name="Miller P.J."/>
            <person name="Scott M.A."/>
            <person name="Spackman E."/>
            <person name="Goraichik I."/>
            <person name="Dimitrov K.M."/>
            <person name="Suarez D.L."/>
            <person name="Swayne D.E."/>
        </authorList>
    </citation>
    <scope>NUCLEOTIDE SEQUENCE [LARGE SCALE GENOMIC DNA]</scope>
    <source>
        <strain evidence="2">Genome sequencing of Nitrospira japonica strain NJ11</strain>
    </source>
</reference>
<keyword evidence="1" id="KW-1133">Transmembrane helix</keyword>
<feature type="transmembrane region" description="Helical" evidence="1">
    <location>
        <begin position="9"/>
        <end position="27"/>
    </location>
</feature>
<dbReference type="STRING" id="1325564.NSJP_1620"/>
<dbReference type="EMBL" id="LT828648">
    <property type="protein sequence ID" value="SLM47792.1"/>
    <property type="molecule type" value="Genomic_DNA"/>
</dbReference>
<dbReference type="KEGG" id="nja:NSJP_1620"/>
<dbReference type="OrthoDB" id="9766854at2"/>
<keyword evidence="1" id="KW-0472">Membrane</keyword>
<dbReference type="Proteomes" id="UP000192042">
    <property type="component" value="Chromosome I"/>
</dbReference>
<name>A0A1W1I463_9BACT</name>
<protein>
    <submittedName>
        <fullName evidence="2">Uncharacterized protein</fullName>
    </submittedName>
</protein>
<gene>
    <name evidence="2" type="ORF">NSJP_1620</name>
</gene>
<feature type="transmembrane region" description="Helical" evidence="1">
    <location>
        <begin position="395"/>
        <end position="414"/>
    </location>
</feature>
<evidence type="ECO:0000313" key="2">
    <source>
        <dbReference type="EMBL" id="SLM47792.1"/>
    </source>
</evidence>
<dbReference type="RefSeq" id="WP_080886269.1">
    <property type="nucleotide sequence ID" value="NZ_LT828648.1"/>
</dbReference>
<feature type="transmembrane region" description="Helical" evidence="1">
    <location>
        <begin position="105"/>
        <end position="129"/>
    </location>
</feature>
<feature type="transmembrane region" description="Helical" evidence="1">
    <location>
        <begin position="149"/>
        <end position="167"/>
    </location>
</feature>
<accession>A0A1W1I463</accession>
<feature type="transmembrane region" description="Helical" evidence="1">
    <location>
        <begin position="420"/>
        <end position="442"/>
    </location>
</feature>
<sequence>MSEDFGKEFMMLGGTIAGFVVAMLTLMEKLLDIQNRLKTGKESKSAAPPAGKSWSDAAPTIDFFSAKPLRGTSYLLMYETGVIVAAGLLLNYVGLTLSRHLESILFLDMTGTALVAFLLGPWWGAIAALMSNSIVNWLLYPEAGADVVIFPWSLVSMTGAFYWGWMARRAGFRKYLRTGKSSALSHAWFLYIFGVGGAAVMSLPGTFVQAALQEHAAFALNPEVAETLSARVLLWEQTAHEYIESLFGLTWAESISWWVVNWFQNWVRYVPDKTMSAAIALVVLKYGYPLFERELIHGGSDGERPRDERILPLILGLIYAPSFATLLSSELYQGSVYWPLWAMPWVLITCGYFRLRYWGPSNAALKDARLQRAERYAKALKPIGKEASYEFCRRLTFATLIASLIFALCLPVLLMDFYRVTFKFFCVVYGFLLVVHLIRIAIAQNISAARAD</sequence>
<dbReference type="AlphaFoldDB" id="A0A1W1I463"/>
<feature type="transmembrane region" description="Helical" evidence="1">
    <location>
        <begin position="311"/>
        <end position="329"/>
    </location>
</feature>
<evidence type="ECO:0000313" key="3">
    <source>
        <dbReference type="Proteomes" id="UP000192042"/>
    </source>
</evidence>